<dbReference type="Proteomes" id="UP001162156">
    <property type="component" value="Unassembled WGS sequence"/>
</dbReference>
<evidence type="ECO:0000259" key="1">
    <source>
        <dbReference type="Pfam" id="PF13842"/>
    </source>
</evidence>
<dbReference type="PANTHER" id="PTHR46599:SF3">
    <property type="entry name" value="PIGGYBAC TRANSPOSABLE ELEMENT-DERIVED PROTEIN 4"/>
    <property type="match status" value="1"/>
</dbReference>
<evidence type="ECO:0008006" key="5">
    <source>
        <dbReference type="Google" id="ProtNLM"/>
    </source>
</evidence>
<dbReference type="AlphaFoldDB" id="A0AAV8ZSA0"/>
<evidence type="ECO:0000313" key="4">
    <source>
        <dbReference type="Proteomes" id="UP001162156"/>
    </source>
</evidence>
<feature type="domain" description="PiggyBac transposable element-derived protein" evidence="2">
    <location>
        <begin position="1"/>
        <end position="188"/>
    </location>
</feature>
<sequence>MLCDCKTGFCLDFIVYTGNSTNVDPLEKKNERIGKSGQVVTTLMNPYLNKNHTIYLVNWYNSPTLSLLLHDNKTNSCGTIEKNRKFMPKLDEKLKRVKCPLEAGVCDKRDIYMRTTLHDYNTSSTNKTDRQTGMQVMKPNCIIDYIQNMGSEDKTDMLISSIESVRKCMKWYKKLFFHFQDMAIINSHSLYNLITKKKSSVADFQLAVARQIFENYCNIEAPHALPHHAPVEHPLRLVERHFISRVPKPDGTSRPPGRRCVVCSRRGKRRDSTFHCQICNVGLCVTPCFELYHTNKRY</sequence>
<dbReference type="InterPro" id="IPR032718">
    <property type="entry name" value="PGBD4_Znf_C"/>
</dbReference>
<organism evidence="3 4">
    <name type="scientific">Rhamnusium bicolor</name>
    <dbReference type="NCBI Taxonomy" id="1586634"/>
    <lineage>
        <taxon>Eukaryota</taxon>
        <taxon>Metazoa</taxon>
        <taxon>Ecdysozoa</taxon>
        <taxon>Arthropoda</taxon>
        <taxon>Hexapoda</taxon>
        <taxon>Insecta</taxon>
        <taxon>Pterygota</taxon>
        <taxon>Neoptera</taxon>
        <taxon>Endopterygota</taxon>
        <taxon>Coleoptera</taxon>
        <taxon>Polyphaga</taxon>
        <taxon>Cucujiformia</taxon>
        <taxon>Chrysomeloidea</taxon>
        <taxon>Cerambycidae</taxon>
        <taxon>Lepturinae</taxon>
        <taxon>Rhagiini</taxon>
        <taxon>Rhamnusium</taxon>
    </lineage>
</organism>
<evidence type="ECO:0000259" key="2">
    <source>
        <dbReference type="Pfam" id="PF13843"/>
    </source>
</evidence>
<dbReference type="Pfam" id="PF13843">
    <property type="entry name" value="DDE_Tnp_1_7"/>
    <property type="match status" value="1"/>
</dbReference>
<dbReference type="EMBL" id="JANEYF010000355">
    <property type="protein sequence ID" value="KAJ8970418.1"/>
    <property type="molecule type" value="Genomic_DNA"/>
</dbReference>
<comment type="caution">
    <text evidence="3">The sequence shown here is derived from an EMBL/GenBank/DDBJ whole genome shotgun (WGS) entry which is preliminary data.</text>
</comment>
<feature type="domain" description="PiggyBac transposable element-derived protein 4 C-terminal zinc-finger" evidence="1">
    <location>
        <begin position="258"/>
        <end position="293"/>
    </location>
</feature>
<dbReference type="PANTHER" id="PTHR46599">
    <property type="entry name" value="PIGGYBAC TRANSPOSABLE ELEMENT-DERIVED PROTEIN 4"/>
    <property type="match status" value="1"/>
</dbReference>
<gene>
    <name evidence="3" type="ORF">NQ314_001245</name>
</gene>
<reference evidence="3" key="1">
    <citation type="journal article" date="2023" name="Insect Mol. Biol.">
        <title>Genome sequencing provides insights into the evolution of gene families encoding plant cell wall-degrading enzymes in longhorned beetles.</title>
        <authorList>
            <person name="Shin N.R."/>
            <person name="Okamura Y."/>
            <person name="Kirsch R."/>
            <person name="Pauchet Y."/>
        </authorList>
    </citation>
    <scope>NUCLEOTIDE SEQUENCE</scope>
    <source>
        <strain evidence="3">RBIC_L_NR</strain>
    </source>
</reference>
<protein>
    <recommendedName>
        <fullName evidence="5">PiggyBac transposable element-derived protein 4</fullName>
    </recommendedName>
</protein>
<dbReference type="Pfam" id="PF13842">
    <property type="entry name" value="zf-Tnp_2"/>
    <property type="match status" value="1"/>
</dbReference>
<name>A0AAV8ZSA0_9CUCU</name>
<keyword evidence="4" id="KW-1185">Reference proteome</keyword>
<accession>A0AAV8ZSA0</accession>
<dbReference type="InterPro" id="IPR029526">
    <property type="entry name" value="PGBD"/>
</dbReference>
<proteinExistence type="predicted"/>
<evidence type="ECO:0000313" key="3">
    <source>
        <dbReference type="EMBL" id="KAJ8970418.1"/>
    </source>
</evidence>